<dbReference type="FunFam" id="4.10.1110.10:FF:000001">
    <property type="entry name" value="Zinc finger AN1-type containing 6"/>
    <property type="match status" value="1"/>
</dbReference>
<dbReference type="PROSITE" id="PS51039">
    <property type="entry name" value="ZF_AN1"/>
    <property type="match status" value="1"/>
</dbReference>
<dbReference type="PANTHER" id="PTHR10634">
    <property type="entry name" value="AN1-TYPE ZINC FINGER PROTEIN"/>
    <property type="match status" value="1"/>
</dbReference>
<accession>A0A6P5GGN7</accession>
<dbReference type="Pfam" id="PF01428">
    <property type="entry name" value="zf-AN1"/>
    <property type="match status" value="1"/>
</dbReference>
<evidence type="ECO:0000256" key="1">
    <source>
        <dbReference type="ARBA" id="ARBA00003732"/>
    </source>
</evidence>
<protein>
    <submittedName>
        <fullName evidence="10 11">Zinc finger A20 and AN1 domain-containing stress-associated protein 9-like</fullName>
    </submittedName>
</protein>
<dbReference type="AlphaFoldDB" id="A0A6P5GGN7"/>
<keyword evidence="2" id="KW-0479">Metal-binding</keyword>
<dbReference type="Gene3D" id="1.20.5.4770">
    <property type="match status" value="1"/>
</dbReference>
<dbReference type="Proteomes" id="UP000515123">
    <property type="component" value="Linkage group 15"/>
</dbReference>
<sequence>MAQESWKKETDETECRTPEAPILCANNCGFFGSAVTNNLCSKCYRDYTMKQQAMAAPAVPVADNILTFAAAAAAAAAATKTAASSSVSVESFAESSENKDETHVMVPKREDVEDQKNKQQANRCFMCRKKVGLTRFKCRCGGTFCGAHRYSETHKCSFDYKTAGREAIAKENPVIKAEKIEKI</sequence>
<dbReference type="Pfam" id="PF01754">
    <property type="entry name" value="zf-A20"/>
    <property type="match status" value="1"/>
</dbReference>
<keyword evidence="4" id="KW-0862">Zinc</keyword>
<dbReference type="GeneID" id="109721773"/>
<keyword evidence="9" id="KW-1185">Reference proteome</keyword>
<evidence type="ECO:0000259" key="7">
    <source>
        <dbReference type="PROSITE" id="PS51036"/>
    </source>
</evidence>
<dbReference type="InterPro" id="IPR050652">
    <property type="entry name" value="AN1_A20_ZnFinger"/>
</dbReference>
<dbReference type="Gramene" id="Aco004280.1.mrna1">
    <property type="protein sequence ID" value="Aco004280.1.mrna1.cds1"/>
    <property type="gene ID" value="Aco004280.1.path1"/>
</dbReference>
<evidence type="ECO:0000313" key="11">
    <source>
        <dbReference type="RefSeq" id="XP_020105143.1"/>
    </source>
</evidence>
<feature type="domain" description="A20-type" evidence="7">
    <location>
        <begin position="18"/>
        <end position="52"/>
    </location>
</feature>
<dbReference type="PANTHER" id="PTHR10634:SF149">
    <property type="entry name" value="AN1-TYPE DOMAIN-CONTAINING PROTEIN-RELATED"/>
    <property type="match status" value="1"/>
</dbReference>
<evidence type="ECO:0000256" key="4">
    <source>
        <dbReference type="ARBA" id="ARBA00022833"/>
    </source>
</evidence>
<reference evidence="10 11" key="2">
    <citation type="submission" date="2025-04" db="UniProtKB">
        <authorList>
            <consortium name="RefSeq"/>
        </authorList>
    </citation>
    <scope>IDENTIFICATION</scope>
    <source>
        <tissue evidence="10 11">Leaf</tissue>
    </source>
</reference>
<dbReference type="SMART" id="SM00154">
    <property type="entry name" value="ZnF_AN1"/>
    <property type="match status" value="1"/>
</dbReference>
<organism evidence="11">
    <name type="scientific">Ananas comosus</name>
    <name type="common">Pineapple</name>
    <name type="synonym">Ananas ananas</name>
    <dbReference type="NCBI Taxonomy" id="4615"/>
    <lineage>
        <taxon>Eukaryota</taxon>
        <taxon>Viridiplantae</taxon>
        <taxon>Streptophyta</taxon>
        <taxon>Embryophyta</taxon>
        <taxon>Tracheophyta</taxon>
        <taxon>Spermatophyta</taxon>
        <taxon>Magnoliopsida</taxon>
        <taxon>Liliopsida</taxon>
        <taxon>Poales</taxon>
        <taxon>Bromeliaceae</taxon>
        <taxon>Bromelioideae</taxon>
        <taxon>Ananas</taxon>
    </lineage>
</organism>
<dbReference type="InterPro" id="IPR035896">
    <property type="entry name" value="AN1-like_Znf"/>
</dbReference>
<dbReference type="GO" id="GO:0008270">
    <property type="term" value="F:zinc ion binding"/>
    <property type="evidence" value="ECO:0007669"/>
    <property type="project" value="UniProtKB-KW"/>
</dbReference>
<dbReference type="PROSITE" id="PS51036">
    <property type="entry name" value="ZF_A20"/>
    <property type="match status" value="1"/>
</dbReference>
<evidence type="ECO:0000256" key="5">
    <source>
        <dbReference type="ARBA" id="ARBA00023016"/>
    </source>
</evidence>
<dbReference type="SUPFAM" id="SSF118310">
    <property type="entry name" value="AN1-like Zinc finger"/>
    <property type="match status" value="1"/>
</dbReference>
<reference evidence="9" key="1">
    <citation type="journal article" date="2015" name="Nat. Genet.">
        <title>The pineapple genome and the evolution of CAM photosynthesis.</title>
        <authorList>
            <person name="Ming R."/>
            <person name="VanBuren R."/>
            <person name="Wai C.M."/>
            <person name="Tang H."/>
            <person name="Schatz M.C."/>
            <person name="Bowers J.E."/>
            <person name="Lyons E."/>
            <person name="Wang M.L."/>
            <person name="Chen J."/>
            <person name="Biggers E."/>
            <person name="Zhang J."/>
            <person name="Huang L."/>
            <person name="Zhang L."/>
            <person name="Miao W."/>
            <person name="Zhang J."/>
            <person name="Ye Z."/>
            <person name="Miao C."/>
            <person name="Lin Z."/>
            <person name="Wang H."/>
            <person name="Zhou H."/>
            <person name="Yim W.C."/>
            <person name="Priest H.D."/>
            <person name="Zheng C."/>
            <person name="Woodhouse M."/>
            <person name="Edger P.P."/>
            <person name="Guyot R."/>
            <person name="Guo H.B."/>
            <person name="Guo H."/>
            <person name="Zheng G."/>
            <person name="Singh R."/>
            <person name="Sharma A."/>
            <person name="Min X."/>
            <person name="Zheng Y."/>
            <person name="Lee H."/>
            <person name="Gurtowski J."/>
            <person name="Sedlazeck F.J."/>
            <person name="Harkess A."/>
            <person name="McKain M.R."/>
            <person name="Liao Z."/>
            <person name="Fang J."/>
            <person name="Liu J."/>
            <person name="Zhang X."/>
            <person name="Zhang Q."/>
            <person name="Hu W."/>
            <person name="Qin Y."/>
            <person name="Wang K."/>
            <person name="Chen L.Y."/>
            <person name="Shirley N."/>
            <person name="Lin Y.R."/>
            <person name="Liu L.Y."/>
            <person name="Hernandez A.G."/>
            <person name="Wright C.L."/>
            <person name="Bulone V."/>
            <person name="Tuskan G.A."/>
            <person name="Heath K."/>
            <person name="Zee F."/>
            <person name="Moore P.H."/>
            <person name="Sunkar R."/>
            <person name="Leebens-Mack J.H."/>
            <person name="Mockler T."/>
            <person name="Bennetzen J.L."/>
            <person name="Freeling M."/>
            <person name="Sankoff D."/>
            <person name="Paterson A.H."/>
            <person name="Zhu X."/>
            <person name="Yang X."/>
            <person name="Smith J.A."/>
            <person name="Cushman J.C."/>
            <person name="Paull R.E."/>
            <person name="Yu Q."/>
        </authorList>
    </citation>
    <scope>NUCLEOTIDE SEQUENCE [LARGE SCALE GENOMIC DNA]</scope>
    <source>
        <strain evidence="9">cv. F153</strain>
    </source>
</reference>
<evidence type="ECO:0000313" key="10">
    <source>
        <dbReference type="RefSeq" id="XP_020105142.1"/>
    </source>
</evidence>
<dbReference type="GO" id="GO:0003677">
    <property type="term" value="F:DNA binding"/>
    <property type="evidence" value="ECO:0007669"/>
    <property type="project" value="InterPro"/>
</dbReference>
<dbReference type="RefSeq" id="XP_020105142.1">
    <property type="nucleotide sequence ID" value="XM_020249553.1"/>
</dbReference>
<comment type="function">
    <text evidence="1">May be involved in environmental stress response.</text>
</comment>
<evidence type="ECO:0000256" key="3">
    <source>
        <dbReference type="ARBA" id="ARBA00022771"/>
    </source>
</evidence>
<evidence type="ECO:0000256" key="2">
    <source>
        <dbReference type="ARBA" id="ARBA00022723"/>
    </source>
</evidence>
<proteinExistence type="predicted"/>
<name>A0A6P5GGN7_ANACO</name>
<dbReference type="InterPro" id="IPR000058">
    <property type="entry name" value="Znf_AN1"/>
</dbReference>
<feature type="domain" description="AN1-type" evidence="8">
    <location>
        <begin position="118"/>
        <end position="164"/>
    </location>
</feature>
<dbReference type="SUPFAM" id="SSF57716">
    <property type="entry name" value="Glucocorticoid receptor-like (DNA-binding domain)"/>
    <property type="match status" value="1"/>
</dbReference>
<keyword evidence="3 6" id="KW-0863">Zinc-finger</keyword>
<dbReference type="Gene3D" id="4.10.1110.10">
    <property type="entry name" value="AN1-like Zinc finger"/>
    <property type="match status" value="1"/>
</dbReference>
<dbReference type="OrthoDB" id="428577at2759"/>
<gene>
    <name evidence="10 11" type="primary">LOC109721773</name>
</gene>
<dbReference type="SMART" id="SM00259">
    <property type="entry name" value="ZnF_A20"/>
    <property type="match status" value="1"/>
</dbReference>
<evidence type="ECO:0000313" key="9">
    <source>
        <dbReference type="Proteomes" id="UP000515123"/>
    </source>
</evidence>
<evidence type="ECO:0000259" key="8">
    <source>
        <dbReference type="PROSITE" id="PS51039"/>
    </source>
</evidence>
<dbReference type="InterPro" id="IPR002653">
    <property type="entry name" value="Znf_A20"/>
</dbReference>
<keyword evidence="5" id="KW-0346">Stress response</keyword>
<evidence type="ECO:0000256" key="6">
    <source>
        <dbReference type="PROSITE-ProRule" id="PRU00449"/>
    </source>
</evidence>
<dbReference type="RefSeq" id="XP_020105143.1">
    <property type="nucleotide sequence ID" value="XM_020249554.1"/>
</dbReference>